<proteinExistence type="predicted"/>
<dbReference type="Proteomes" id="UP000027466">
    <property type="component" value="Unassembled WGS sequence"/>
</dbReference>
<evidence type="ECO:0000256" key="12">
    <source>
        <dbReference type="ARBA" id="ARBA00023014"/>
    </source>
</evidence>
<comment type="cofactor">
    <cofactor evidence="2">
        <name>[4Fe-4S] cluster</name>
        <dbReference type="ChEBI" id="CHEBI:49883"/>
    </cofactor>
</comment>
<evidence type="ECO:0000256" key="4">
    <source>
        <dbReference type="ARBA" id="ARBA00004729"/>
    </source>
</evidence>
<gene>
    <name evidence="16" type="ORF">BG61_21735</name>
</gene>
<dbReference type="PRINTS" id="PR00415">
    <property type="entry name" value="ACONITASE"/>
</dbReference>
<dbReference type="Pfam" id="PF00330">
    <property type="entry name" value="Aconitase"/>
    <property type="match status" value="1"/>
</dbReference>
<dbReference type="UniPathway" id="UPA00048">
    <property type="reaction ID" value="UER00071"/>
</dbReference>
<comment type="catalytic activity">
    <reaction evidence="1">
        <text>(2R,3S)-3-isopropylmalate = (2S)-2-isopropylmalate</text>
        <dbReference type="Rhea" id="RHEA:32287"/>
        <dbReference type="ChEBI" id="CHEBI:1178"/>
        <dbReference type="ChEBI" id="CHEBI:35121"/>
        <dbReference type="EC" id="4.2.1.33"/>
    </reaction>
</comment>
<accession>A0A069PK36</accession>
<dbReference type="InterPro" id="IPR001030">
    <property type="entry name" value="Acoase/IPM_deHydtase_lsu_aba"/>
</dbReference>
<evidence type="ECO:0000256" key="13">
    <source>
        <dbReference type="ARBA" id="ARBA00023239"/>
    </source>
</evidence>
<dbReference type="PANTHER" id="PTHR43822">
    <property type="entry name" value="HOMOACONITASE, MITOCHONDRIAL-RELATED"/>
    <property type="match status" value="1"/>
</dbReference>
<evidence type="ECO:0000313" key="16">
    <source>
        <dbReference type="EMBL" id="KDR40970.1"/>
    </source>
</evidence>
<evidence type="ECO:0000256" key="3">
    <source>
        <dbReference type="ARBA" id="ARBA00002695"/>
    </source>
</evidence>
<sequence>MSTPRSPAGAGPRSLFDKLWSSHVIASLGGGADLLQVDRHLMHELTGVEAVRVLEARGLPVASPAQTFATLDHVISTAPGRRAGDAGWSTTMVDAMRAQMAHHAIPIFEIGADGAFSAQGASGAQGIVHVIGPELGLSLPGTTLVCADSHTCTHGALGVLAFGIGSTELVHVLATQTVRQKRPRTMRVTFDGPLRDGVTAKDMILHLIGMLGAAAGTGHAVEYAGEAVRGLSIEGRLTLCNLTIELGAKYGLVAPDDTTFAYLRGRPYAPKGEAFERALADWRALATDDGATFDREVGVDAAEIRMQVTWGTSPEHVIAIDGEVPDPAGQADPARRAAMQRALDYMGLHAGQRLDELTVDRVFIGSCTNSRIEDLQAAARVVDGQHVADGVKAWVVPGSMSVAREAEQQGLADVFRAAGFEWREPGCSMCVGANGDVVSRGERCVSTSNRNFVGRQGPGARTHLASPAVAAASALAGRIAAPDAAVS</sequence>
<evidence type="ECO:0000256" key="14">
    <source>
        <dbReference type="ARBA" id="ARBA00023304"/>
    </source>
</evidence>
<comment type="subunit">
    <text evidence="5">Heterodimer of LeuC and LeuD.</text>
</comment>
<evidence type="ECO:0000256" key="6">
    <source>
        <dbReference type="ARBA" id="ARBA00011998"/>
    </source>
</evidence>
<dbReference type="InterPro" id="IPR050067">
    <property type="entry name" value="IPM_dehydratase_rel_enz"/>
</dbReference>
<evidence type="ECO:0000313" key="17">
    <source>
        <dbReference type="Proteomes" id="UP000027466"/>
    </source>
</evidence>
<dbReference type="EMBL" id="JFHC01000033">
    <property type="protein sequence ID" value="KDR40970.1"/>
    <property type="molecule type" value="Genomic_DNA"/>
</dbReference>
<dbReference type="AlphaFoldDB" id="A0A069PK36"/>
<dbReference type="InterPro" id="IPR036008">
    <property type="entry name" value="Aconitase_4Fe-4S_dom"/>
</dbReference>
<organism evidence="16 17">
    <name type="scientific">Caballeronia glathei</name>
    <dbReference type="NCBI Taxonomy" id="60547"/>
    <lineage>
        <taxon>Bacteria</taxon>
        <taxon>Pseudomonadati</taxon>
        <taxon>Pseudomonadota</taxon>
        <taxon>Betaproteobacteria</taxon>
        <taxon>Burkholderiales</taxon>
        <taxon>Burkholderiaceae</taxon>
        <taxon>Caballeronia</taxon>
    </lineage>
</organism>
<dbReference type="EC" id="4.2.1.33" evidence="6"/>
<evidence type="ECO:0000256" key="9">
    <source>
        <dbReference type="ARBA" id="ARBA00022605"/>
    </source>
</evidence>
<dbReference type="PROSITE" id="PS01244">
    <property type="entry name" value="ACONITASE_2"/>
    <property type="match status" value="1"/>
</dbReference>
<dbReference type="GO" id="GO:0051539">
    <property type="term" value="F:4 iron, 4 sulfur cluster binding"/>
    <property type="evidence" value="ECO:0007669"/>
    <property type="project" value="UniProtKB-KW"/>
</dbReference>
<evidence type="ECO:0000259" key="15">
    <source>
        <dbReference type="Pfam" id="PF00330"/>
    </source>
</evidence>
<evidence type="ECO:0000256" key="10">
    <source>
        <dbReference type="ARBA" id="ARBA00022723"/>
    </source>
</evidence>
<evidence type="ECO:0000256" key="1">
    <source>
        <dbReference type="ARBA" id="ARBA00000491"/>
    </source>
</evidence>
<dbReference type="InterPro" id="IPR015931">
    <property type="entry name" value="Acnase/IPM_dHydase_lsu_aba_1/3"/>
</dbReference>
<keyword evidence="12" id="KW-0411">Iron-sulfur</keyword>
<dbReference type="PANTHER" id="PTHR43822:SF9">
    <property type="entry name" value="3-ISOPROPYLMALATE DEHYDRATASE"/>
    <property type="match status" value="1"/>
</dbReference>
<evidence type="ECO:0000256" key="2">
    <source>
        <dbReference type="ARBA" id="ARBA00001966"/>
    </source>
</evidence>
<keyword evidence="13" id="KW-0456">Lyase</keyword>
<keyword evidence="9" id="KW-0028">Amino-acid biosynthesis</keyword>
<dbReference type="NCBIfam" id="NF004016">
    <property type="entry name" value="PRK05478.1"/>
    <property type="match status" value="1"/>
</dbReference>
<evidence type="ECO:0000256" key="7">
    <source>
        <dbReference type="ARBA" id="ARBA00022430"/>
    </source>
</evidence>
<evidence type="ECO:0000256" key="11">
    <source>
        <dbReference type="ARBA" id="ARBA00023004"/>
    </source>
</evidence>
<dbReference type="GO" id="GO:0009098">
    <property type="term" value="P:L-leucine biosynthetic process"/>
    <property type="evidence" value="ECO:0007669"/>
    <property type="project" value="UniProtKB-UniPathway"/>
</dbReference>
<dbReference type="SUPFAM" id="SSF53732">
    <property type="entry name" value="Aconitase iron-sulfur domain"/>
    <property type="match status" value="1"/>
</dbReference>
<comment type="pathway">
    <text evidence="4">Amino-acid biosynthesis; L-leucine biosynthesis; L-leucine from 3-methyl-2-oxobutanoate: step 2/4.</text>
</comment>
<evidence type="ECO:0000256" key="5">
    <source>
        <dbReference type="ARBA" id="ARBA00011271"/>
    </source>
</evidence>
<protein>
    <recommendedName>
        <fullName evidence="6">3-isopropylmalate dehydratase</fullName>
        <ecNumber evidence="6">4.2.1.33</ecNumber>
    </recommendedName>
</protein>
<dbReference type="GO" id="GO:0003861">
    <property type="term" value="F:3-isopropylmalate dehydratase activity"/>
    <property type="evidence" value="ECO:0007669"/>
    <property type="project" value="UniProtKB-EC"/>
</dbReference>
<reference evidence="16 17" key="1">
    <citation type="submission" date="2014-03" db="EMBL/GenBank/DDBJ databases">
        <title>Draft Genome Sequences of Four Burkholderia Strains.</title>
        <authorList>
            <person name="Liu X.Y."/>
            <person name="Li C.X."/>
            <person name="Xu J.H."/>
        </authorList>
    </citation>
    <scope>NUCLEOTIDE SEQUENCE [LARGE SCALE GENOMIC DNA]</scope>
    <source>
        <strain evidence="16 17">DSM 50014</strain>
    </source>
</reference>
<dbReference type="RefSeq" id="WP_051672679.1">
    <property type="nucleotide sequence ID" value="NZ_CADFFX010000029.1"/>
</dbReference>
<comment type="function">
    <text evidence="3">Catalyzes the isomerization between 2-isopropylmalate and 3-isopropylmalate, via the formation of 2-isopropylmaleate.</text>
</comment>
<evidence type="ECO:0000256" key="8">
    <source>
        <dbReference type="ARBA" id="ARBA00022485"/>
    </source>
</evidence>
<comment type="caution">
    <text evidence="16">The sequence shown here is derived from an EMBL/GenBank/DDBJ whole genome shotgun (WGS) entry which is preliminary data.</text>
</comment>
<dbReference type="InterPro" id="IPR018136">
    <property type="entry name" value="Aconitase_4Fe-4S_BS"/>
</dbReference>
<name>A0A069PK36_9BURK</name>
<keyword evidence="11" id="KW-0408">Iron</keyword>
<dbReference type="NCBIfam" id="TIGR00170">
    <property type="entry name" value="leuC"/>
    <property type="match status" value="1"/>
</dbReference>
<keyword evidence="8" id="KW-0004">4Fe-4S</keyword>
<keyword evidence="17" id="KW-1185">Reference proteome</keyword>
<dbReference type="GO" id="GO:0046872">
    <property type="term" value="F:metal ion binding"/>
    <property type="evidence" value="ECO:0007669"/>
    <property type="project" value="UniProtKB-KW"/>
</dbReference>
<keyword evidence="10" id="KW-0479">Metal-binding</keyword>
<dbReference type="NCBIfam" id="NF009116">
    <property type="entry name" value="PRK12466.1"/>
    <property type="match status" value="1"/>
</dbReference>
<dbReference type="Gene3D" id="3.30.499.10">
    <property type="entry name" value="Aconitase, domain 3"/>
    <property type="match status" value="2"/>
</dbReference>
<feature type="domain" description="Aconitase/3-isopropylmalate dehydratase large subunit alpha/beta/alpha" evidence="15">
    <location>
        <begin position="17"/>
        <end position="477"/>
    </location>
</feature>
<dbReference type="PROSITE" id="PS00450">
    <property type="entry name" value="ACONITASE_1"/>
    <property type="match status" value="1"/>
</dbReference>
<dbReference type="InterPro" id="IPR004430">
    <property type="entry name" value="3-IsopropMal_deHydase_lsu"/>
</dbReference>
<keyword evidence="7" id="KW-0432">Leucine biosynthesis</keyword>
<keyword evidence="14" id="KW-0100">Branched-chain amino acid biosynthesis</keyword>